<comment type="caution">
    <text evidence="5">The sequence shown here is derived from an EMBL/GenBank/DDBJ whole genome shotgun (WGS) entry which is preliminary data.</text>
</comment>
<feature type="region of interest" description="Disordered" evidence="3">
    <location>
        <begin position="1054"/>
        <end position="1076"/>
    </location>
</feature>
<dbReference type="GO" id="GO:0009707">
    <property type="term" value="C:chloroplast outer membrane"/>
    <property type="evidence" value="ECO:0007669"/>
    <property type="project" value="TreeGrafter"/>
</dbReference>
<accession>A0A8T1YMC9</accession>
<reference evidence="5 6" key="1">
    <citation type="submission" date="2020-12" db="EMBL/GenBank/DDBJ databases">
        <title>Concerted genomic and epigenomic changes stabilize Arabidopsis allopolyploids.</title>
        <authorList>
            <person name="Chen Z."/>
        </authorList>
    </citation>
    <scope>NUCLEOTIDE SEQUENCE [LARGE SCALE GENOMIC DNA]</scope>
    <source>
        <strain evidence="5">As9502</strain>
        <tissue evidence="5">Leaf</tissue>
    </source>
</reference>
<organism evidence="5 6">
    <name type="scientific">Arabidopsis suecica</name>
    <name type="common">Swedish thale-cress</name>
    <name type="synonym">Cardaminopsis suecica</name>
    <dbReference type="NCBI Taxonomy" id="45249"/>
    <lineage>
        <taxon>Eukaryota</taxon>
        <taxon>Viridiplantae</taxon>
        <taxon>Streptophyta</taxon>
        <taxon>Embryophyta</taxon>
        <taxon>Tracheophyta</taxon>
        <taxon>Spermatophyta</taxon>
        <taxon>Magnoliopsida</taxon>
        <taxon>eudicotyledons</taxon>
        <taxon>Gunneridae</taxon>
        <taxon>Pentapetalae</taxon>
        <taxon>rosids</taxon>
        <taxon>malvids</taxon>
        <taxon>Brassicales</taxon>
        <taxon>Brassicaceae</taxon>
        <taxon>Camelineae</taxon>
        <taxon>Arabidopsis</taxon>
    </lineage>
</organism>
<evidence type="ECO:0000313" key="6">
    <source>
        <dbReference type="Proteomes" id="UP000694251"/>
    </source>
</evidence>
<feature type="compositionally biased region" description="Polar residues" evidence="3">
    <location>
        <begin position="513"/>
        <end position="525"/>
    </location>
</feature>
<dbReference type="OrthoDB" id="8954335at2759"/>
<dbReference type="Pfam" id="PF04548">
    <property type="entry name" value="AIG1"/>
    <property type="match status" value="1"/>
</dbReference>
<feature type="region of interest" description="Disordered" evidence="3">
    <location>
        <begin position="149"/>
        <end position="177"/>
    </location>
</feature>
<gene>
    <name evidence="5" type="ORF">ISN44_As12g026570</name>
</gene>
<evidence type="ECO:0000259" key="4">
    <source>
        <dbReference type="PROSITE" id="PS51720"/>
    </source>
</evidence>
<feature type="compositionally biased region" description="Acidic residues" evidence="3">
    <location>
        <begin position="554"/>
        <end position="565"/>
    </location>
</feature>
<dbReference type="GO" id="GO:0005525">
    <property type="term" value="F:GTP binding"/>
    <property type="evidence" value="ECO:0007669"/>
    <property type="project" value="UniProtKB-KW"/>
</dbReference>
<feature type="region of interest" description="Disordered" evidence="3">
    <location>
        <begin position="510"/>
        <end position="596"/>
    </location>
</feature>
<keyword evidence="1" id="KW-0547">Nucleotide-binding</keyword>
<feature type="compositionally biased region" description="Acidic residues" evidence="3">
    <location>
        <begin position="90"/>
        <end position="99"/>
    </location>
</feature>
<keyword evidence="2" id="KW-0342">GTP-binding</keyword>
<feature type="compositionally biased region" description="Basic and acidic residues" evidence="3">
    <location>
        <begin position="566"/>
        <end position="579"/>
    </location>
</feature>
<feature type="region of interest" description="Disordered" evidence="3">
    <location>
        <begin position="59"/>
        <end position="99"/>
    </location>
</feature>
<evidence type="ECO:0000256" key="2">
    <source>
        <dbReference type="ARBA" id="ARBA00023134"/>
    </source>
</evidence>
<dbReference type="AlphaFoldDB" id="A0A8T1YMC9"/>
<dbReference type="GO" id="GO:0045036">
    <property type="term" value="P:protein targeting to chloroplast"/>
    <property type="evidence" value="ECO:0007669"/>
    <property type="project" value="TreeGrafter"/>
</dbReference>
<keyword evidence="6" id="KW-1185">Reference proteome</keyword>
<feature type="compositionally biased region" description="Polar residues" evidence="3">
    <location>
        <begin position="580"/>
        <end position="590"/>
    </location>
</feature>
<evidence type="ECO:0000256" key="3">
    <source>
        <dbReference type="SAM" id="MobiDB-lite"/>
    </source>
</evidence>
<sequence length="1159" mass="126534">MESEKPGIVSILADSEKPRVSISAVRAVAAARADSFLLTRTLSGSFSSVGSVPIRAPVTIDEDDDIDGSVTDEHNSASSEASSYSNGLDFETDEDETELEDVVLGGVRVDRLLGEELGGEIGDGSEFSGGSVIYRPFAGDIDGETSVNYSSLEEESENGDEVEGVSESEVSEGERGSMKAKVVIPRAVLSLDDDELDEILGSDDEEGVLLRVTKALGEEETEIEDRGLQFGGKGVVDEPECSGSFISDVDSNEEEEVRMNYSDEFDDGLVSFGNIEESSLGVVPPGGFNEFMAETEGNSIEASMEVGQSFKQLLETGVVQRTIIKEDGRGSNHEFDVLMKPSDVERVEDSAVELVEMGMSDKLECSGSVTGERVSAEEAMVQEKSSDDGLLSFETSLGVVPGDCNEFLVESEGNVVDEDKGLDETVSSLVEQGVGQGSISKESTNRTDVGSPCEVDKLMILNDGSIGSESRDSGDEDTGNMIGEAKEHCENDCGDVSELEKPECENELEIGMSSESFQLTPTLDSETTRNLEDAGGIDVVVSGCGSSNRKAEQESENEGNQESDDTDRKLSLPDEDRASSLRSSFETANETVEDGKQINKQVNFQSDSEPIQISVGIEETSLLLVKDVERTMSENSPVTPYDINEKETQKARLIHNHTFMELDEYEGTGDTREKLSESTFQNYSEVLSSNHSVELISEKVKKRVEKTQLLKEKLQRIIRRTGHCSENSAVTEVTSKLSLAGGEHQTSLGLDHVSDGTKIMLPEKDFPDDLDFSINVLVIGKTGVGKSATVNSIFGETKSPVGAFGVTTKSEKYMVGNVGGILIRILDTPGLMSSASEEQFNLEVLMSIKKSMRKFPVDVILYVDRLDNNPDIRLMRIITSSLGSSIWKNAIVVLTHAASDVPDSLSYKDFIVQRSSLMHQSFRQAVPDLSCVDQSKMPGIVLAENNMSSSSANKSSESTCLDWRLNLLILCCSVKIRSKAGLLQKQNTVVEKADVFGNQLHSFTLFCSLWNVLLLGANSGHTSHSHDDLEEKKRQLMDSYPKIIWDEQSQECLEQRESQEPEDQERRDEKGKTNRGLEEVTVRGRVRRGRLGFQATKRFGIYLDTSDLHTGFSIGSRGCRKDEQEEGKILVRMRGSMSVLGLVPMLMSVFTSVYGGKNI</sequence>
<feature type="compositionally biased region" description="Acidic residues" evidence="3">
    <location>
        <begin position="152"/>
        <end position="171"/>
    </location>
</feature>
<feature type="compositionally biased region" description="Low complexity" evidence="3">
    <location>
        <begin position="76"/>
        <end position="85"/>
    </location>
</feature>
<dbReference type="PROSITE" id="PS51720">
    <property type="entry name" value="G_AIG1"/>
    <property type="match status" value="1"/>
</dbReference>
<dbReference type="InterPro" id="IPR006703">
    <property type="entry name" value="G_AIG1"/>
</dbReference>
<evidence type="ECO:0000313" key="5">
    <source>
        <dbReference type="EMBL" id="KAG7547413.1"/>
    </source>
</evidence>
<dbReference type="PANTHER" id="PTHR10903">
    <property type="entry name" value="GTPASE, IMAP FAMILY MEMBER-RELATED"/>
    <property type="match status" value="1"/>
</dbReference>
<evidence type="ECO:0000256" key="1">
    <source>
        <dbReference type="ARBA" id="ARBA00022741"/>
    </source>
</evidence>
<dbReference type="Proteomes" id="UP000694251">
    <property type="component" value="Chromosome 12"/>
</dbReference>
<protein>
    <submittedName>
        <fullName evidence="5">AIG1-type guanine nucleotide-binding (G) domain</fullName>
    </submittedName>
</protein>
<feature type="domain" description="AIG1-type G" evidence="4">
    <location>
        <begin position="771"/>
        <end position="993"/>
    </location>
</feature>
<dbReference type="PANTHER" id="PTHR10903:SF137">
    <property type="entry name" value="P-LOOP CONTAINING NUCLEOSIDE TRIPHOSPHATE HYDROLASES SUPERFAMILY PROTEIN"/>
    <property type="match status" value="1"/>
</dbReference>
<dbReference type="InterPro" id="IPR045058">
    <property type="entry name" value="GIMA/IAN/Toc"/>
</dbReference>
<proteinExistence type="predicted"/>
<dbReference type="EMBL" id="JAEFBJ010000012">
    <property type="protein sequence ID" value="KAG7547413.1"/>
    <property type="molecule type" value="Genomic_DNA"/>
</dbReference>
<name>A0A8T1YMC9_ARASU</name>